<reference evidence="1 2" key="1">
    <citation type="submission" date="2020-08" db="EMBL/GenBank/DDBJ databases">
        <title>Genomic Encyclopedia of Type Strains, Phase IV (KMG-IV): sequencing the most valuable type-strain genomes for metagenomic binning, comparative biology and taxonomic classification.</title>
        <authorList>
            <person name="Goeker M."/>
        </authorList>
    </citation>
    <scope>NUCLEOTIDE SEQUENCE [LARGE SCALE GENOMIC DNA]</scope>
    <source>
        <strain evidence="1 2">DSM 25620</strain>
    </source>
</reference>
<dbReference type="AlphaFoldDB" id="A0A7W8EP13"/>
<keyword evidence="2" id="KW-1185">Reference proteome</keyword>
<comment type="caution">
    <text evidence="1">The sequence shown here is derived from an EMBL/GenBank/DDBJ whole genome shotgun (WGS) entry which is preliminary data.</text>
</comment>
<name>A0A7W8EP13_9HYPH</name>
<protein>
    <submittedName>
        <fullName evidence="1">Uncharacterized protein</fullName>
    </submittedName>
</protein>
<gene>
    <name evidence="1" type="ORF">HNQ68_000645</name>
</gene>
<dbReference type="Proteomes" id="UP000531231">
    <property type="component" value="Unassembled WGS sequence"/>
</dbReference>
<dbReference type="RefSeq" id="WP_151158666.1">
    <property type="nucleotide sequence ID" value="NZ_JACHIL010000001.1"/>
</dbReference>
<organism evidence="1 2">
    <name type="scientific">Pseudochrobactrum saccharolyticum</name>
    <dbReference type="NCBI Taxonomy" id="354352"/>
    <lineage>
        <taxon>Bacteria</taxon>
        <taxon>Pseudomonadati</taxon>
        <taxon>Pseudomonadota</taxon>
        <taxon>Alphaproteobacteria</taxon>
        <taxon>Hyphomicrobiales</taxon>
        <taxon>Brucellaceae</taxon>
        <taxon>Pseudochrobactrum</taxon>
    </lineage>
</organism>
<proteinExistence type="predicted"/>
<accession>A0A7W8EP13</accession>
<evidence type="ECO:0000313" key="2">
    <source>
        <dbReference type="Proteomes" id="UP000531231"/>
    </source>
</evidence>
<dbReference type="EMBL" id="JACHIL010000001">
    <property type="protein sequence ID" value="MBB5090133.1"/>
    <property type="molecule type" value="Genomic_DNA"/>
</dbReference>
<evidence type="ECO:0000313" key="1">
    <source>
        <dbReference type="EMBL" id="MBB5090133.1"/>
    </source>
</evidence>
<sequence>MTNIFEWNPTLDQTYDADFTNNTLTTENTNNGLFPVNGFYKKDSDFTLVVDDNTNVTLAVDPNIPEIPNHINWSSEVYGKAINVVKGTLTCLGTPQESNVTGTANLLLNGLSNNCLSLNVDGSLYFISYNNNVLEGVNAHVRNSGILKFINSEYISIRGSEDIYDINAAAFIDDDASFVAEAKTSVFVHNYHFIASSNSDRSLFIKSLNGSIEFTNYDSEGTRGIKLLKNAKAHIQSANFKLNHAKVYAHRDSYLTIKTDNLVVNDGGRFTLTDKGVISLEGTSKKAFTFTGSIAASYPQKLFSFSTSPGLVDGYYKFYGLDSGAGLNLLLSYGLLSVDGVTTEQYLRDVLYFQDLMDGSNKYLKIGMKNL</sequence>